<dbReference type="PRINTS" id="PR00724">
    <property type="entry name" value="CRBOXYPTASEC"/>
</dbReference>
<evidence type="ECO:0000313" key="6">
    <source>
        <dbReference type="Proteomes" id="UP000006727"/>
    </source>
</evidence>
<dbReference type="RefSeq" id="XP_024373102.1">
    <property type="nucleotide sequence ID" value="XM_024517334.2"/>
</dbReference>
<keyword evidence="3" id="KW-1133">Transmembrane helix</keyword>
<organism evidence="4">
    <name type="scientific">Physcomitrium patens</name>
    <name type="common">Spreading-leaved earth moss</name>
    <name type="synonym">Physcomitrella patens</name>
    <dbReference type="NCBI Taxonomy" id="3218"/>
    <lineage>
        <taxon>Eukaryota</taxon>
        <taxon>Viridiplantae</taxon>
        <taxon>Streptophyta</taxon>
        <taxon>Embryophyta</taxon>
        <taxon>Bryophyta</taxon>
        <taxon>Bryophytina</taxon>
        <taxon>Bryopsida</taxon>
        <taxon>Funariidae</taxon>
        <taxon>Funariales</taxon>
        <taxon>Funariaceae</taxon>
        <taxon>Physcomitrium</taxon>
    </lineage>
</organism>
<proteinExistence type="inferred from homology"/>
<dbReference type="PaxDb" id="3218-PP1S146_101V6.1"/>
<dbReference type="EMBL" id="ABEU02000004">
    <property type="protein sequence ID" value="PNR55068.1"/>
    <property type="molecule type" value="Genomic_DNA"/>
</dbReference>
<gene>
    <name evidence="5" type="primary">LOC112281133</name>
    <name evidence="4" type="ORF">PHYPA_005961</name>
</gene>
<sequence length="491" mass="55517">MYLRKNKRQSFVTFFLTFHNMAMFQFLVALLLVRSLIGGRAHSHKMPITLDQDADRVTALPGQPLVGFNLYAGNVTVDRSEGRDLFYVFAQCSNDTYGTKPLVLWFNGGPGCSSIASGFARENGPFQILPGGSSLIINEFSWNAEVNMIWLESPTGVGFSYARLNTTANTGGGDTRTAEDAYNFLVGWLGRFPQYHGREFYITGESYAGHYVPQLAKLIVEHNSASPLKINLSGYMIGNPDIDNYWDQTGDIDFHYSHAMISTETYNGLKANCNFSDENCCSTRCEEFFATMNFEIGNIDYYSIYTDRCIRSNAKPMQSRSWTRKTPTDRGMRARYDPCSEDNAEVYFNRPDVQLALHANTTGVIPYRWTMCSNVLYANWTDAPQSMISTYHYLIAAGLKIWIYSGDVDSVVPVTSTRYSIEAMKLPVSKPWHPWYDYQQVGHISMPKFATHPPHHRKPLENVKLLEPPGPTSAYPSHVPLFPNLQEHNSL</sequence>
<evidence type="ECO:0000256" key="1">
    <source>
        <dbReference type="ARBA" id="ARBA00009431"/>
    </source>
</evidence>
<dbReference type="Proteomes" id="UP000006727">
    <property type="component" value="Chromosome 4"/>
</dbReference>
<dbReference type="OrthoDB" id="443318at2759"/>
<dbReference type="Gene3D" id="6.10.250.940">
    <property type="match status" value="1"/>
</dbReference>
<dbReference type="GO" id="GO:0006508">
    <property type="term" value="P:proteolysis"/>
    <property type="evidence" value="ECO:0007669"/>
    <property type="project" value="UniProtKB-KW"/>
</dbReference>
<dbReference type="Gene3D" id="3.40.50.11320">
    <property type="match status" value="1"/>
</dbReference>
<dbReference type="GO" id="GO:0004185">
    <property type="term" value="F:serine-type carboxypeptidase activity"/>
    <property type="evidence" value="ECO:0000318"/>
    <property type="project" value="GO_Central"/>
</dbReference>
<dbReference type="InterPro" id="IPR029058">
    <property type="entry name" value="AB_hydrolase_fold"/>
</dbReference>
<reference evidence="4 6" key="2">
    <citation type="journal article" date="2018" name="Plant J.">
        <title>The Physcomitrella patens chromosome-scale assembly reveals moss genome structure and evolution.</title>
        <authorList>
            <person name="Lang D."/>
            <person name="Ullrich K.K."/>
            <person name="Murat F."/>
            <person name="Fuchs J."/>
            <person name="Jenkins J."/>
            <person name="Haas F.B."/>
            <person name="Piednoel M."/>
            <person name="Gundlach H."/>
            <person name="Van Bel M."/>
            <person name="Meyberg R."/>
            <person name="Vives C."/>
            <person name="Morata J."/>
            <person name="Symeonidi A."/>
            <person name="Hiss M."/>
            <person name="Muchero W."/>
            <person name="Kamisugi Y."/>
            <person name="Saleh O."/>
            <person name="Blanc G."/>
            <person name="Decker E.L."/>
            <person name="van Gessel N."/>
            <person name="Grimwood J."/>
            <person name="Hayes R.D."/>
            <person name="Graham S.W."/>
            <person name="Gunter L.E."/>
            <person name="McDaniel S.F."/>
            <person name="Hoernstein S.N.W."/>
            <person name="Larsson A."/>
            <person name="Li F.W."/>
            <person name="Perroud P.F."/>
            <person name="Phillips J."/>
            <person name="Ranjan P."/>
            <person name="Rokshar D.S."/>
            <person name="Rothfels C.J."/>
            <person name="Schneider L."/>
            <person name="Shu S."/>
            <person name="Stevenson D.W."/>
            <person name="Thummler F."/>
            <person name="Tillich M."/>
            <person name="Villarreal Aguilar J.C."/>
            <person name="Widiez T."/>
            <person name="Wong G.K."/>
            <person name="Wymore A."/>
            <person name="Zhang Y."/>
            <person name="Zimmer A.D."/>
            <person name="Quatrano R.S."/>
            <person name="Mayer K.F.X."/>
            <person name="Goodstein D."/>
            <person name="Casacuberta J.M."/>
            <person name="Vandepoele K."/>
            <person name="Reski R."/>
            <person name="Cuming A.C."/>
            <person name="Tuskan G.A."/>
            <person name="Maumus F."/>
            <person name="Salse J."/>
            <person name="Schmutz J."/>
            <person name="Rensing S.A."/>
        </authorList>
    </citation>
    <scope>NUCLEOTIDE SEQUENCE [LARGE SCALE GENOMIC DNA]</scope>
    <source>
        <strain evidence="5 6">cv. Gransden 2004</strain>
    </source>
</reference>
<keyword evidence="3" id="KW-0812">Transmembrane</keyword>
<evidence type="ECO:0000313" key="4">
    <source>
        <dbReference type="EMBL" id="PNR55068.1"/>
    </source>
</evidence>
<keyword evidence="3" id="KW-0472">Membrane</keyword>
<feature type="transmembrane region" description="Helical" evidence="3">
    <location>
        <begin position="12"/>
        <end position="33"/>
    </location>
</feature>
<keyword evidence="2" id="KW-0645">Protease</keyword>
<name>A0A2K1KMR5_PHYPA</name>
<dbReference type="AlphaFoldDB" id="A0A2K1KMR5"/>
<dbReference type="EnsemblPlants" id="Pp3c4_8560V3.1">
    <property type="protein sequence ID" value="Pp3c4_8560V3.1"/>
    <property type="gene ID" value="Pp3c4_8560"/>
</dbReference>
<dbReference type="Gramene" id="Pp3c4_8560V3.1">
    <property type="protein sequence ID" value="Pp3c4_8560V3.1"/>
    <property type="gene ID" value="Pp3c4_8560"/>
</dbReference>
<dbReference type="InterPro" id="IPR001563">
    <property type="entry name" value="Peptidase_S10"/>
</dbReference>
<keyword evidence="2" id="KW-0378">Hydrolase</keyword>
<dbReference type="EC" id="3.4.16.-" evidence="2"/>
<keyword evidence="6" id="KW-1185">Reference proteome</keyword>
<protein>
    <recommendedName>
        <fullName evidence="2">Carboxypeptidase</fullName>
        <ecNumber evidence="2">3.4.16.-</ecNumber>
    </recommendedName>
</protein>
<dbReference type="FunFam" id="3.40.50.1820:FF:000211">
    <property type="entry name" value="Carboxypeptidase"/>
    <property type="match status" value="1"/>
</dbReference>
<dbReference type="Pfam" id="PF00450">
    <property type="entry name" value="Peptidase_S10"/>
    <property type="match status" value="1"/>
</dbReference>
<dbReference type="PANTHER" id="PTHR11802:SF470">
    <property type="entry name" value="CARBOXYPEPTIDASE"/>
    <property type="match status" value="1"/>
</dbReference>
<dbReference type="Gene3D" id="3.40.50.1820">
    <property type="entry name" value="alpha/beta hydrolase"/>
    <property type="match status" value="1"/>
</dbReference>
<evidence type="ECO:0000313" key="5">
    <source>
        <dbReference type="EnsemblPlants" id="Pp3c4_8560V3.1"/>
    </source>
</evidence>
<reference evidence="5" key="3">
    <citation type="submission" date="2020-12" db="UniProtKB">
        <authorList>
            <consortium name="EnsemblPlants"/>
        </authorList>
    </citation>
    <scope>IDENTIFICATION</scope>
</reference>
<comment type="similarity">
    <text evidence="1 2">Belongs to the peptidase S10 family.</text>
</comment>
<dbReference type="GeneID" id="112281133"/>
<evidence type="ECO:0000256" key="2">
    <source>
        <dbReference type="RuleBase" id="RU361156"/>
    </source>
</evidence>
<keyword evidence="2" id="KW-0121">Carboxypeptidase</keyword>
<reference evidence="4 6" key="1">
    <citation type="journal article" date="2008" name="Science">
        <title>The Physcomitrella genome reveals evolutionary insights into the conquest of land by plants.</title>
        <authorList>
            <person name="Rensing S."/>
            <person name="Lang D."/>
            <person name="Zimmer A."/>
            <person name="Terry A."/>
            <person name="Salamov A."/>
            <person name="Shapiro H."/>
            <person name="Nishiyama T."/>
            <person name="Perroud P.-F."/>
            <person name="Lindquist E."/>
            <person name="Kamisugi Y."/>
            <person name="Tanahashi T."/>
            <person name="Sakakibara K."/>
            <person name="Fujita T."/>
            <person name="Oishi K."/>
            <person name="Shin-I T."/>
            <person name="Kuroki Y."/>
            <person name="Toyoda A."/>
            <person name="Suzuki Y."/>
            <person name="Hashimoto A."/>
            <person name="Yamaguchi K."/>
            <person name="Sugano A."/>
            <person name="Kohara Y."/>
            <person name="Fujiyama A."/>
            <person name="Anterola A."/>
            <person name="Aoki S."/>
            <person name="Ashton N."/>
            <person name="Barbazuk W.B."/>
            <person name="Barker E."/>
            <person name="Bennetzen J."/>
            <person name="Bezanilla M."/>
            <person name="Blankenship R."/>
            <person name="Cho S.H."/>
            <person name="Dutcher S."/>
            <person name="Estelle M."/>
            <person name="Fawcett J.A."/>
            <person name="Gundlach H."/>
            <person name="Hanada K."/>
            <person name="Heyl A."/>
            <person name="Hicks K.A."/>
            <person name="Hugh J."/>
            <person name="Lohr M."/>
            <person name="Mayer K."/>
            <person name="Melkozernov A."/>
            <person name="Murata T."/>
            <person name="Nelson D."/>
            <person name="Pils B."/>
            <person name="Prigge M."/>
            <person name="Reiss B."/>
            <person name="Renner T."/>
            <person name="Rombauts S."/>
            <person name="Rushton P."/>
            <person name="Sanderfoot A."/>
            <person name="Schween G."/>
            <person name="Shiu S.-H."/>
            <person name="Stueber K."/>
            <person name="Theodoulou F.L."/>
            <person name="Tu H."/>
            <person name="Van de Peer Y."/>
            <person name="Verrier P.J."/>
            <person name="Waters E."/>
            <person name="Wood A."/>
            <person name="Yang L."/>
            <person name="Cove D."/>
            <person name="Cuming A."/>
            <person name="Hasebe M."/>
            <person name="Lucas S."/>
            <person name="Mishler D.B."/>
            <person name="Reski R."/>
            <person name="Grigoriev I."/>
            <person name="Quatrano R.S."/>
            <person name="Boore J.L."/>
        </authorList>
    </citation>
    <scope>NUCLEOTIDE SEQUENCE [LARGE SCALE GENOMIC DNA]</scope>
    <source>
        <strain evidence="5 6">cv. Gransden 2004</strain>
    </source>
</reference>
<dbReference type="SUPFAM" id="SSF53474">
    <property type="entry name" value="alpha/beta-Hydrolases"/>
    <property type="match status" value="1"/>
</dbReference>
<dbReference type="PROSITE" id="PS00131">
    <property type="entry name" value="CARBOXYPEPT_SER_SER"/>
    <property type="match status" value="1"/>
</dbReference>
<accession>A0A2K1KMR5</accession>
<evidence type="ECO:0000256" key="3">
    <source>
        <dbReference type="SAM" id="Phobius"/>
    </source>
</evidence>
<dbReference type="PANTHER" id="PTHR11802">
    <property type="entry name" value="SERINE PROTEASE FAMILY S10 SERINE CARBOXYPEPTIDASE"/>
    <property type="match status" value="1"/>
</dbReference>
<dbReference type="InterPro" id="IPR018202">
    <property type="entry name" value="Ser_caboxypep_ser_AS"/>
</dbReference>